<proteinExistence type="predicted"/>
<dbReference type="RefSeq" id="WP_380120744.1">
    <property type="nucleotide sequence ID" value="NZ_JBHSIU010000041.1"/>
</dbReference>
<dbReference type="PANTHER" id="PTHR23026:SF123">
    <property type="entry name" value="NAD(P)H NITROREDUCTASE RV3131-RELATED"/>
    <property type="match status" value="1"/>
</dbReference>
<dbReference type="InterPro" id="IPR050627">
    <property type="entry name" value="Nitroreductase/BluB"/>
</dbReference>
<dbReference type="PANTHER" id="PTHR23026">
    <property type="entry name" value="NADPH NITROREDUCTASE"/>
    <property type="match status" value="1"/>
</dbReference>
<dbReference type="SUPFAM" id="SSF55469">
    <property type="entry name" value="FMN-dependent nitroreductase-like"/>
    <property type="match status" value="2"/>
</dbReference>
<dbReference type="NCBIfam" id="NF047509">
    <property type="entry name" value="Rv3131_FMN_oxido"/>
    <property type="match status" value="1"/>
</dbReference>
<name>A0ABV9W1W7_9ACTN</name>
<dbReference type="Gene3D" id="3.40.109.10">
    <property type="entry name" value="NADH Oxidase"/>
    <property type="match status" value="1"/>
</dbReference>
<keyword evidence="3" id="KW-1185">Reference proteome</keyword>
<reference evidence="3" key="1">
    <citation type="journal article" date="2019" name="Int. J. Syst. Evol. Microbiol.">
        <title>The Global Catalogue of Microorganisms (GCM) 10K type strain sequencing project: providing services to taxonomists for standard genome sequencing and annotation.</title>
        <authorList>
            <consortium name="The Broad Institute Genomics Platform"/>
            <consortium name="The Broad Institute Genome Sequencing Center for Infectious Disease"/>
            <person name="Wu L."/>
            <person name="Ma J."/>
        </authorList>
    </citation>
    <scope>NUCLEOTIDE SEQUENCE [LARGE SCALE GENOMIC DNA]</scope>
    <source>
        <strain evidence="3">CGMCC 4.7152</strain>
    </source>
</reference>
<accession>A0ABV9W1W7</accession>
<protein>
    <submittedName>
        <fullName evidence="2">Acg family FMN-binding oxidoreductase</fullName>
    </submittedName>
</protein>
<feature type="region of interest" description="Disordered" evidence="1">
    <location>
        <begin position="301"/>
        <end position="328"/>
    </location>
</feature>
<dbReference type="EMBL" id="JBHSIU010000041">
    <property type="protein sequence ID" value="MFC5002578.1"/>
    <property type="molecule type" value="Genomic_DNA"/>
</dbReference>
<comment type="caution">
    <text evidence="2">The sequence shown here is derived from an EMBL/GenBank/DDBJ whole genome shotgun (WGS) entry which is preliminary data.</text>
</comment>
<organism evidence="2 3">
    <name type="scientific">Dactylosporangium cerinum</name>
    <dbReference type="NCBI Taxonomy" id="1434730"/>
    <lineage>
        <taxon>Bacteria</taxon>
        <taxon>Bacillati</taxon>
        <taxon>Actinomycetota</taxon>
        <taxon>Actinomycetes</taxon>
        <taxon>Micromonosporales</taxon>
        <taxon>Micromonosporaceae</taxon>
        <taxon>Dactylosporangium</taxon>
    </lineage>
</organism>
<evidence type="ECO:0000256" key="1">
    <source>
        <dbReference type="SAM" id="MobiDB-lite"/>
    </source>
</evidence>
<evidence type="ECO:0000313" key="2">
    <source>
        <dbReference type="EMBL" id="MFC5002578.1"/>
    </source>
</evidence>
<dbReference type="Proteomes" id="UP001595912">
    <property type="component" value="Unassembled WGS sequence"/>
</dbReference>
<evidence type="ECO:0000313" key="3">
    <source>
        <dbReference type="Proteomes" id="UP001595912"/>
    </source>
</evidence>
<sequence length="328" mass="35029">MITVLHQAAQDARLAPSILNTQPWRWQVHDDVLDLYADADRRLPEVDPHGRLMTLSCGAALHHARVALAAAGFEPAVDRLPDAGRPLLLARIRDCRPRPATQENLAAYRSMRLRHTDRRLFAQGMPVPGEVLDQLRVAAEAEGARLHLLQQQDVVYLGYAAQGAHKVGAHDPRAAEELHRWTHRGADAPDGVPPGTVAGAADRPVPLRDFGLGDEAALSPGAGDDADAVYLVVATARDEPLDWLVSGEAVSAVWLMATARGLAGSPMTDVVETPGARVLVRSLLQPPGQPQLVLRLCVAQTPAPPGSPRRPAADTVTVTEGRSSGEGV</sequence>
<gene>
    <name evidence="2" type="ORF">ACFPIJ_32690</name>
</gene>
<dbReference type="InterPro" id="IPR000415">
    <property type="entry name" value="Nitroreductase-like"/>
</dbReference>